<accession>A0A376BLJ9</accession>
<keyword evidence="3" id="KW-1185">Reference proteome</keyword>
<evidence type="ECO:0000313" key="3">
    <source>
        <dbReference type="Proteomes" id="UP000254209"/>
    </source>
</evidence>
<evidence type="ECO:0000313" key="2">
    <source>
        <dbReference type="EMBL" id="SSY70528.1"/>
    </source>
</evidence>
<keyword evidence="1" id="KW-1133">Transmembrane helix</keyword>
<name>A0A376BLJ9_9NEIS</name>
<gene>
    <name evidence="2" type="ORF">NCTC10283_00624</name>
</gene>
<evidence type="ECO:0000256" key="1">
    <source>
        <dbReference type="SAM" id="Phobius"/>
    </source>
</evidence>
<dbReference type="EMBL" id="UFSO01000002">
    <property type="protein sequence ID" value="SSY70528.1"/>
    <property type="molecule type" value="Genomic_DNA"/>
</dbReference>
<reference evidence="2 3" key="1">
    <citation type="submission" date="2018-06" db="EMBL/GenBank/DDBJ databases">
        <authorList>
            <consortium name="Pathogen Informatics"/>
            <person name="Doyle S."/>
        </authorList>
    </citation>
    <scope>NUCLEOTIDE SEQUENCE [LARGE SCALE GENOMIC DNA]</scope>
    <source>
        <strain evidence="2 3">NCTC10283</strain>
    </source>
</reference>
<dbReference type="Proteomes" id="UP000254209">
    <property type="component" value="Unassembled WGS sequence"/>
</dbReference>
<dbReference type="RefSeq" id="WP_034295029.1">
    <property type="nucleotide sequence ID" value="NZ_CP091519.2"/>
</dbReference>
<keyword evidence="1" id="KW-0812">Transmembrane</keyword>
<dbReference type="AlphaFoldDB" id="A0A376BLJ9"/>
<proteinExistence type="predicted"/>
<keyword evidence="1" id="KW-0472">Membrane</keyword>
<protein>
    <submittedName>
        <fullName evidence="2">Uncharacterized protein</fullName>
    </submittedName>
</protein>
<sequence length="160" mass="19131">MRLKNFSLKFKKLFEFCLNSNIIPIVILILFIYDFFPKDNSKIEMSDIKLNQARNFITDISRDMNAATWDIGKKRMKTKNELRFQDGMIQFQQCSSQTQKDVMNAFKQYQHLVIKEHNIFGKYFCIDTNILVRMSFHEDDCKLFIETKWDNSYPNCTPLI</sequence>
<organism evidence="2 3">
    <name type="scientific">Alysiella crassa</name>
    <dbReference type="NCBI Taxonomy" id="153491"/>
    <lineage>
        <taxon>Bacteria</taxon>
        <taxon>Pseudomonadati</taxon>
        <taxon>Pseudomonadota</taxon>
        <taxon>Betaproteobacteria</taxon>
        <taxon>Neisseriales</taxon>
        <taxon>Neisseriaceae</taxon>
        <taxon>Alysiella</taxon>
    </lineage>
</organism>
<feature type="transmembrane region" description="Helical" evidence="1">
    <location>
        <begin position="12"/>
        <end position="33"/>
    </location>
</feature>